<dbReference type="Gene3D" id="1.10.10.10">
    <property type="entry name" value="Winged helix-like DNA-binding domain superfamily/Winged helix DNA-binding domain"/>
    <property type="match status" value="1"/>
</dbReference>
<comment type="similarity">
    <text evidence="1">Belongs to the leucine-binding protein family.</text>
</comment>
<dbReference type="SUPFAM" id="SSF53822">
    <property type="entry name" value="Periplasmic binding protein-like I"/>
    <property type="match status" value="1"/>
</dbReference>
<organism evidence="8 9">
    <name type="scientific">Jiangella mangrovi</name>
    <dbReference type="NCBI Taxonomy" id="1524084"/>
    <lineage>
        <taxon>Bacteria</taxon>
        <taxon>Bacillati</taxon>
        <taxon>Actinomycetota</taxon>
        <taxon>Actinomycetes</taxon>
        <taxon>Jiangellales</taxon>
        <taxon>Jiangellaceae</taxon>
        <taxon>Jiangella</taxon>
    </lineage>
</organism>
<reference evidence="8 9" key="1">
    <citation type="submission" date="2020-08" db="EMBL/GenBank/DDBJ databases">
        <title>Sequencing the genomes of 1000 actinobacteria strains.</title>
        <authorList>
            <person name="Klenk H.-P."/>
        </authorList>
    </citation>
    <scope>NUCLEOTIDE SEQUENCE [LARGE SCALE GENOMIC DNA]</scope>
    <source>
        <strain evidence="8 9">DSM 102122</strain>
    </source>
</reference>
<feature type="domain" description="HTH luxR-type" evidence="7">
    <location>
        <begin position="84"/>
        <end position="150"/>
    </location>
</feature>
<dbReference type="PANTHER" id="PTHR44688">
    <property type="entry name" value="DNA-BINDING TRANSCRIPTIONAL ACTIVATOR DEVR_DOSR"/>
    <property type="match status" value="1"/>
</dbReference>
<dbReference type="PROSITE" id="PS50043">
    <property type="entry name" value="HTH_LUXR_2"/>
    <property type="match status" value="1"/>
</dbReference>
<dbReference type="InterPro" id="IPR000792">
    <property type="entry name" value="Tscrpt_reg_LuxR_C"/>
</dbReference>
<dbReference type="InterPro" id="IPR016032">
    <property type="entry name" value="Sig_transdc_resp-reg_C-effctor"/>
</dbReference>
<keyword evidence="5" id="KW-0804">Transcription</keyword>
<protein>
    <submittedName>
        <fullName evidence="8">Branched-chain amino acid transport system substrate-binding protein</fullName>
    </submittedName>
</protein>
<dbReference type="CDD" id="cd06170">
    <property type="entry name" value="LuxR_C_like"/>
    <property type="match status" value="1"/>
</dbReference>
<accession>A0A7W9GLL8</accession>
<evidence type="ECO:0000256" key="4">
    <source>
        <dbReference type="ARBA" id="ARBA00023125"/>
    </source>
</evidence>
<dbReference type="EMBL" id="JACHMM010000001">
    <property type="protein sequence ID" value="MBB5785956.1"/>
    <property type="molecule type" value="Genomic_DNA"/>
</dbReference>
<evidence type="ECO:0000256" key="6">
    <source>
        <dbReference type="SAM" id="MobiDB-lite"/>
    </source>
</evidence>
<dbReference type="Proteomes" id="UP000542813">
    <property type="component" value="Unassembled WGS sequence"/>
</dbReference>
<dbReference type="Gene3D" id="3.40.50.2300">
    <property type="match status" value="2"/>
</dbReference>
<dbReference type="InterPro" id="IPR036388">
    <property type="entry name" value="WH-like_DNA-bd_sf"/>
</dbReference>
<dbReference type="SMART" id="SM00421">
    <property type="entry name" value="HTH_LUXR"/>
    <property type="match status" value="1"/>
</dbReference>
<dbReference type="AlphaFoldDB" id="A0A7W9GLL8"/>
<dbReference type="RefSeq" id="WP_184819078.1">
    <property type="nucleotide sequence ID" value="NZ_JACHMM010000001.1"/>
</dbReference>
<comment type="caution">
    <text evidence="8">The sequence shown here is derived from an EMBL/GenBank/DDBJ whole genome shotgun (WGS) entry which is preliminary data.</text>
</comment>
<name>A0A7W9GLL8_9ACTN</name>
<feature type="region of interest" description="Disordered" evidence="6">
    <location>
        <begin position="569"/>
        <end position="591"/>
    </location>
</feature>
<proteinExistence type="inferred from homology"/>
<evidence type="ECO:0000256" key="1">
    <source>
        <dbReference type="ARBA" id="ARBA00010062"/>
    </source>
</evidence>
<dbReference type="GO" id="GO:0006355">
    <property type="term" value="P:regulation of DNA-templated transcription"/>
    <property type="evidence" value="ECO:0007669"/>
    <property type="project" value="InterPro"/>
</dbReference>
<keyword evidence="2" id="KW-0732">Signal</keyword>
<gene>
    <name evidence="8" type="ORF">HD601_000531</name>
</gene>
<sequence length="591" mass="62493">MARVFGAPADATRWACVDDRDVLSSAPRGWPDADPALLTYVHAAAAAGEPAAFLWSGGPGRVVAVGVTPVWSAGPRPVAEVTTEAAPAPYGLTWRELQVLTLVAGGLTNTEIAARLRTARRTVATHVERLLTKLEVPTRTAAASTAVDARLLVLPIPGGAGGLAAIGVQRLEAAVSRRTTAPARPGPRPVRKHPIVIGGVYPAEGRLSADGQGRRRAAELAVGEVNAHGGVDGHELVHVAVEADLADLTSLAGGIDDLVGRGVDAVTLGYTLARHDFAGVFASAADHGCPVLHSATSQSAQSLVLEEPVRFGNVFQVCAPESRYGVGFVRALRDFEASGSWRPHRRELLVVDSTDPHLTTFTAQAHEAAERAGWRVEVERVDFLRPGWRQVLDVIGQRDPAAVMVATWVEPSLLDFLRRFRATGSQALVYAIYAPSVPGFLERAGALAEGLSWATVIGTYQDGLAGRFAHEFAGAHHSDPGRSGAGIHYDMVHLLTQAWRQVANPHDTAAVNQQLRTLVYRGVSGAYWFGSPGQSALTYPDDTADPSIAQAHLVHQVQDGRHVIVAPSPYAQGTFRPPPLSSTGPPGAAAR</sequence>
<keyword evidence="9" id="KW-1185">Reference proteome</keyword>
<evidence type="ECO:0000313" key="9">
    <source>
        <dbReference type="Proteomes" id="UP000542813"/>
    </source>
</evidence>
<dbReference type="InterPro" id="IPR028081">
    <property type="entry name" value="Leu-bd"/>
</dbReference>
<evidence type="ECO:0000259" key="7">
    <source>
        <dbReference type="PROSITE" id="PS50043"/>
    </source>
</evidence>
<dbReference type="InterPro" id="IPR028082">
    <property type="entry name" value="Peripla_BP_I"/>
</dbReference>
<dbReference type="Pfam" id="PF00196">
    <property type="entry name" value="GerE"/>
    <property type="match status" value="1"/>
</dbReference>
<dbReference type="Pfam" id="PF13458">
    <property type="entry name" value="Peripla_BP_6"/>
    <property type="match status" value="1"/>
</dbReference>
<evidence type="ECO:0000256" key="3">
    <source>
        <dbReference type="ARBA" id="ARBA00023015"/>
    </source>
</evidence>
<dbReference type="SUPFAM" id="SSF46894">
    <property type="entry name" value="C-terminal effector domain of the bipartite response regulators"/>
    <property type="match status" value="1"/>
</dbReference>
<evidence type="ECO:0000313" key="8">
    <source>
        <dbReference type="EMBL" id="MBB5785956.1"/>
    </source>
</evidence>
<dbReference type="PANTHER" id="PTHR44688:SF16">
    <property type="entry name" value="DNA-BINDING TRANSCRIPTIONAL ACTIVATOR DEVR_DOSR"/>
    <property type="match status" value="1"/>
</dbReference>
<evidence type="ECO:0000256" key="2">
    <source>
        <dbReference type="ARBA" id="ARBA00022729"/>
    </source>
</evidence>
<evidence type="ECO:0000256" key="5">
    <source>
        <dbReference type="ARBA" id="ARBA00023163"/>
    </source>
</evidence>
<keyword evidence="3" id="KW-0805">Transcription regulation</keyword>
<keyword evidence="4" id="KW-0238">DNA-binding</keyword>
<dbReference type="GO" id="GO:0003677">
    <property type="term" value="F:DNA binding"/>
    <property type="evidence" value="ECO:0007669"/>
    <property type="project" value="UniProtKB-KW"/>
</dbReference>
<dbReference type="PRINTS" id="PR00038">
    <property type="entry name" value="HTHLUXR"/>
</dbReference>